<dbReference type="InterPro" id="IPR008758">
    <property type="entry name" value="Peptidase_S28"/>
</dbReference>
<evidence type="ECO:0008006" key="9">
    <source>
        <dbReference type="Google" id="ProtNLM"/>
    </source>
</evidence>
<reference evidence="7" key="1">
    <citation type="submission" date="2022-07" db="EMBL/GenBank/DDBJ databases">
        <title>Phylogenomic reconstructions and comparative analyses of Kickxellomycotina fungi.</title>
        <authorList>
            <person name="Reynolds N.K."/>
            <person name="Stajich J.E."/>
            <person name="Barry K."/>
            <person name="Grigoriev I.V."/>
            <person name="Crous P."/>
            <person name="Smith M.E."/>
        </authorList>
    </citation>
    <scope>NUCLEOTIDE SEQUENCE</scope>
    <source>
        <strain evidence="7">RSA 567</strain>
    </source>
</reference>
<evidence type="ECO:0000313" key="8">
    <source>
        <dbReference type="Proteomes" id="UP001151582"/>
    </source>
</evidence>
<protein>
    <recommendedName>
        <fullName evidence="9">Peptidase S28</fullName>
    </recommendedName>
</protein>
<dbReference type="Proteomes" id="UP001151582">
    <property type="component" value="Unassembled WGS sequence"/>
</dbReference>
<keyword evidence="4" id="KW-0378">Hydrolase</keyword>
<proteinExistence type="inferred from homology"/>
<evidence type="ECO:0000256" key="1">
    <source>
        <dbReference type="ARBA" id="ARBA00011079"/>
    </source>
</evidence>
<dbReference type="Pfam" id="PF05577">
    <property type="entry name" value="Peptidase_S28"/>
    <property type="match status" value="1"/>
</dbReference>
<evidence type="ECO:0000256" key="4">
    <source>
        <dbReference type="ARBA" id="ARBA00022801"/>
    </source>
</evidence>
<accession>A0A9W8E8J2</accession>
<evidence type="ECO:0000256" key="6">
    <source>
        <dbReference type="SAM" id="SignalP"/>
    </source>
</evidence>
<dbReference type="Gene3D" id="1.20.120.980">
    <property type="entry name" value="Serine carboxypeptidase S28, SKS domain"/>
    <property type="match status" value="1"/>
</dbReference>
<dbReference type="PANTHER" id="PTHR11010">
    <property type="entry name" value="PROTEASE S28 PRO-X CARBOXYPEPTIDASE-RELATED"/>
    <property type="match status" value="1"/>
</dbReference>
<keyword evidence="2" id="KW-0645">Protease</keyword>
<dbReference type="GO" id="GO:0070008">
    <property type="term" value="F:serine-type exopeptidase activity"/>
    <property type="evidence" value="ECO:0007669"/>
    <property type="project" value="InterPro"/>
</dbReference>
<comment type="similarity">
    <text evidence="1">Belongs to the peptidase S28 family.</text>
</comment>
<keyword evidence="5" id="KW-0325">Glycoprotein</keyword>
<keyword evidence="3 6" id="KW-0732">Signal</keyword>
<dbReference type="PANTHER" id="PTHR11010:SF117">
    <property type="entry name" value="SERINE PROTEASE 16"/>
    <property type="match status" value="1"/>
</dbReference>
<feature type="signal peptide" evidence="6">
    <location>
        <begin position="1"/>
        <end position="21"/>
    </location>
</feature>
<evidence type="ECO:0000313" key="7">
    <source>
        <dbReference type="EMBL" id="KAJ1978632.1"/>
    </source>
</evidence>
<dbReference type="OrthoDB" id="1735038at2759"/>
<dbReference type="InterPro" id="IPR042269">
    <property type="entry name" value="Ser_carbopepase_S28_SKS"/>
</dbReference>
<keyword evidence="8" id="KW-1185">Reference proteome</keyword>
<dbReference type="AlphaFoldDB" id="A0A9W8E8J2"/>
<evidence type="ECO:0000256" key="5">
    <source>
        <dbReference type="ARBA" id="ARBA00023180"/>
    </source>
</evidence>
<sequence length="491" mass="55649">MHYAALAILVIVCQTVGLVLAEPLAFRWADRFLTFDENELFDEPVNYLDGDPTPERWFPQLVDHFGLTSATFPQRFFVNDTWYQAGGPVYLYNPGEGANSARKVQRGFVVDLARATQGLVVSLEHRYYGRSNPVPDLSPTNMRYLSVAQALADMAYFIEHAPLPQIQSAPSTRWVVVGGSYAGNLAAWMRLEYPHLVFAAYSSSGPVRAKNDYYEYDLAVGDRLPCHELIADTVVEIDHVLDGKDTQQIDDLKKAFGLESLNRTKDFAGALVDQMATLVQYYAPPKSNHTDSINAFCEYFSNHTTPLNGFAAATRDYLKTKEIDAAQTFNTYLGAKNYTLEQSGRSWFYQTCTEFAYWQTAPRSPMLSMRSKYVDLDYNAGPCRAFFGSHLEMPVPVDRLNERYGADSIDVDRVFYVNGEFDPWRRLSVSSPVAPPRQDSLKNKYRVIPRASHCYDLRAPDEETDWPELVTIRAEIVATFQQWLNDPAIAR</sequence>
<comment type="caution">
    <text evidence="7">The sequence shown here is derived from an EMBL/GenBank/DDBJ whole genome shotgun (WGS) entry which is preliminary data.</text>
</comment>
<dbReference type="Gene3D" id="3.40.50.1820">
    <property type="entry name" value="alpha/beta hydrolase"/>
    <property type="match status" value="1"/>
</dbReference>
<dbReference type="InterPro" id="IPR029058">
    <property type="entry name" value="AB_hydrolase_fold"/>
</dbReference>
<dbReference type="GO" id="GO:0006508">
    <property type="term" value="P:proteolysis"/>
    <property type="evidence" value="ECO:0007669"/>
    <property type="project" value="UniProtKB-KW"/>
</dbReference>
<feature type="chain" id="PRO_5040912735" description="Peptidase S28" evidence="6">
    <location>
        <begin position="22"/>
        <end position="491"/>
    </location>
</feature>
<dbReference type="SUPFAM" id="SSF53474">
    <property type="entry name" value="alpha/beta-Hydrolases"/>
    <property type="match status" value="1"/>
</dbReference>
<evidence type="ECO:0000256" key="3">
    <source>
        <dbReference type="ARBA" id="ARBA00022729"/>
    </source>
</evidence>
<gene>
    <name evidence="7" type="ORF">H4R34_003134</name>
</gene>
<name>A0A9W8E8J2_9FUNG</name>
<dbReference type="GO" id="GO:0008239">
    <property type="term" value="F:dipeptidyl-peptidase activity"/>
    <property type="evidence" value="ECO:0007669"/>
    <property type="project" value="TreeGrafter"/>
</dbReference>
<evidence type="ECO:0000256" key="2">
    <source>
        <dbReference type="ARBA" id="ARBA00022670"/>
    </source>
</evidence>
<organism evidence="7 8">
    <name type="scientific">Dimargaris verticillata</name>
    <dbReference type="NCBI Taxonomy" id="2761393"/>
    <lineage>
        <taxon>Eukaryota</taxon>
        <taxon>Fungi</taxon>
        <taxon>Fungi incertae sedis</taxon>
        <taxon>Zoopagomycota</taxon>
        <taxon>Kickxellomycotina</taxon>
        <taxon>Dimargaritomycetes</taxon>
        <taxon>Dimargaritales</taxon>
        <taxon>Dimargaritaceae</taxon>
        <taxon>Dimargaris</taxon>
    </lineage>
</organism>
<dbReference type="EMBL" id="JANBQB010000265">
    <property type="protein sequence ID" value="KAJ1978632.1"/>
    <property type="molecule type" value="Genomic_DNA"/>
</dbReference>